<dbReference type="SUPFAM" id="SSF69349">
    <property type="entry name" value="Phage fibre proteins"/>
    <property type="match status" value="1"/>
</dbReference>
<evidence type="ECO:0000313" key="8">
    <source>
        <dbReference type="Proteomes" id="UP000475385"/>
    </source>
</evidence>
<dbReference type="Gene3D" id="2.40.50.230">
    <property type="entry name" value="Gp5 N-terminal domain"/>
    <property type="match status" value="1"/>
</dbReference>
<sequence>MQPPRLLTIRTPLGDGALTVVKLSATEELGLPYAVEAEVLGIGAIVPPEKLLNQDVTITVTQRGPSPFIRHFHGMVAEFRKLSPGPANRMTYRLVLVPHLWRLGLRRNCRIWQDRTVKEIVTAVLKDHGLPEPSWNMVQAEAIPYCTQFNETDLAFVSRLLEEHGLSYYFKHSAGGHELCVAGAAASFPQGDPPVVVAVHGDASLDTYGQWRRLNRTRGFTTVLDDMDAERSRPSEVLSKTRPTRTYVEEPSMPGAAENYFWPGGMSTRPGLDPAEVSMSDQEARSEEYGAAALDPRHAVGTRVAVTVMHEDGSQKSNQFLITAARHEAVDNSGLVAGAGTLESYRANLALAFTARRWVPPPRHPRPAMPGMHSAKVTGPPGEKIHVDEFGRIKVKFRWDRWGKDDDTSSCWVRVMQSVAGSWGGAWYLPRVGDEVLVAFLDGDPDRPVVVGSVYGKDSPPPFKLPANKTQTGYVTRSYKSDSAADANILRFEDKKGSEEVLLHAQKDLTVEVEHDEERKVGHDQTEVVQNARTVTIKDSDDKLTLEKGNREDTIKMGNDTLSIDMGNRSTTLKMGNDTTELKMGNLSIKCDLGAVTIEAMQSITLKVGQSSIVVDQMGVTVKGMIIQSEAQLLMKLKALMLQDKADALAQIEGGIVMIN</sequence>
<dbReference type="EMBL" id="JAAIKB010000002">
    <property type="protein sequence ID" value="NGM19854.1"/>
    <property type="molecule type" value="Genomic_DNA"/>
</dbReference>
<dbReference type="SUPFAM" id="SSF69279">
    <property type="entry name" value="Phage tail proteins"/>
    <property type="match status" value="1"/>
</dbReference>
<evidence type="ECO:0000313" key="7">
    <source>
        <dbReference type="EMBL" id="NGM19854.1"/>
    </source>
</evidence>
<dbReference type="InterPro" id="IPR050708">
    <property type="entry name" value="T6SS_VgrG/RHS"/>
</dbReference>
<proteinExistence type="inferred from homology"/>
<dbReference type="AlphaFoldDB" id="A0A6M1LIW2"/>
<dbReference type="PANTHER" id="PTHR32305:SF15">
    <property type="entry name" value="PROTEIN RHSA-RELATED"/>
    <property type="match status" value="1"/>
</dbReference>
<evidence type="ECO:0000259" key="6">
    <source>
        <dbReference type="Pfam" id="PF22178"/>
    </source>
</evidence>
<dbReference type="InterPro" id="IPR006533">
    <property type="entry name" value="T6SS_Vgr_RhsGE"/>
</dbReference>
<evidence type="ECO:0000256" key="3">
    <source>
        <dbReference type="ARBA" id="ARBA00022525"/>
    </source>
</evidence>
<dbReference type="Gene3D" id="4.10.220.110">
    <property type="match status" value="1"/>
</dbReference>
<protein>
    <submittedName>
        <fullName evidence="7">Type VI secretion system tip protein VgrG</fullName>
    </submittedName>
</protein>
<gene>
    <name evidence="7" type="primary">tssI</name>
    <name evidence="7" type="ORF">G3576_07490</name>
</gene>
<keyword evidence="3" id="KW-0964">Secreted</keyword>
<comment type="caution">
    <text evidence="7">The sequence shown here is derived from an EMBL/GenBank/DDBJ whole genome shotgun (WGS) entry which is preliminary data.</text>
</comment>
<dbReference type="InterPro" id="IPR054030">
    <property type="entry name" value="Gp5_Vgr_C"/>
</dbReference>
<comment type="subcellular location">
    <subcellularLocation>
        <location evidence="1">Secreted</location>
    </subcellularLocation>
</comment>
<dbReference type="InterPro" id="IPR037026">
    <property type="entry name" value="Vgr_OB-fold_dom_sf"/>
</dbReference>
<dbReference type="GO" id="GO:0005576">
    <property type="term" value="C:extracellular region"/>
    <property type="evidence" value="ECO:0007669"/>
    <property type="project" value="UniProtKB-SubCell"/>
</dbReference>
<dbReference type="Gene3D" id="3.55.50.10">
    <property type="entry name" value="Baseplate protein-like domains"/>
    <property type="match status" value="1"/>
</dbReference>
<comment type="similarity">
    <text evidence="2">Belongs to the VgrG protein family.</text>
</comment>
<dbReference type="Proteomes" id="UP000475385">
    <property type="component" value="Unassembled WGS sequence"/>
</dbReference>
<evidence type="ECO:0000259" key="5">
    <source>
        <dbReference type="Pfam" id="PF04717"/>
    </source>
</evidence>
<dbReference type="Pfam" id="PF04717">
    <property type="entry name" value="Phage_base_V"/>
    <property type="match status" value="1"/>
</dbReference>
<dbReference type="NCBIfam" id="TIGR01646">
    <property type="entry name" value="vgr_GE"/>
    <property type="match status" value="1"/>
</dbReference>
<dbReference type="NCBIfam" id="TIGR03361">
    <property type="entry name" value="VI_Rhs_Vgr"/>
    <property type="match status" value="1"/>
</dbReference>
<dbReference type="Pfam" id="PF05954">
    <property type="entry name" value="Phage_GPD"/>
    <property type="match status" value="1"/>
</dbReference>
<name>A0A6M1LIW2_9PROT</name>
<dbReference type="InterPro" id="IPR006531">
    <property type="entry name" value="Gp5/Vgr_OB"/>
</dbReference>
<evidence type="ECO:0000256" key="2">
    <source>
        <dbReference type="ARBA" id="ARBA00005558"/>
    </source>
</evidence>
<dbReference type="RefSeq" id="WP_164693722.1">
    <property type="nucleotide sequence ID" value="NZ_JAAIKB010000002.1"/>
</dbReference>
<feature type="domain" description="Gp5/Type VI secretion system Vgr C-terminal trimerisation" evidence="6">
    <location>
        <begin position="473"/>
        <end position="573"/>
    </location>
</feature>
<evidence type="ECO:0000256" key="4">
    <source>
        <dbReference type="SAM" id="MobiDB-lite"/>
    </source>
</evidence>
<dbReference type="SUPFAM" id="SSF69255">
    <property type="entry name" value="gp5 N-terminal domain-like"/>
    <property type="match status" value="1"/>
</dbReference>
<feature type="domain" description="Gp5/Type VI secretion system Vgr protein OB-fold" evidence="5">
    <location>
        <begin position="388"/>
        <end position="455"/>
    </location>
</feature>
<evidence type="ECO:0000256" key="1">
    <source>
        <dbReference type="ARBA" id="ARBA00004613"/>
    </source>
</evidence>
<dbReference type="InterPro" id="IPR017847">
    <property type="entry name" value="T6SS_RhsGE_Vgr_subset"/>
</dbReference>
<feature type="region of interest" description="Disordered" evidence="4">
    <location>
        <begin position="231"/>
        <end position="250"/>
    </location>
</feature>
<accession>A0A6M1LIW2</accession>
<dbReference type="Gene3D" id="2.30.110.50">
    <property type="match status" value="1"/>
</dbReference>
<reference evidence="7 8" key="1">
    <citation type="submission" date="2020-03" db="EMBL/GenBank/DDBJ databases">
        <title>Roseomonas stagni sp. nov., isolated from pond water in Japan.</title>
        <authorList>
            <person name="Furuhata K."/>
            <person name="Miyamoto H."/>
            <person name="Goto K."/>
        </authorList>
    </citation>
    <scope>NUCLEOTIDE SEQUENCE [LARGE SCALE GENOMIC DNA]</scope>
    <source>
        <strain evidence="7 8">PeD5</strain>
    </source>
</reference>
<keyword evidence="8" id="KW-1185">Reference proteome</keyword>
<dbReference type="Pfam" id="PF22178">
    <property type="entry name" value="Gp5_trimer_C"/>
    <property type="match status" value="1"/>
</dbReference>
<dbReference type="PANTHER" id="PTHR32305">
    <property type="match status" value="1"/>
</dbReference>
<organism evidence="7 8">
    <name type="scientific">Falsiroseomonas algicola</name>
    <dbReference type="NCBI Taxonomy" id="2716930"/>
    <lineage>
        <taxon>Bacteria</taxon>
        <taxon>Pseudomonadati</taxon>
        <taxon>Pseudomonadota</taxon>
        <taxon>Alphaproteobacteria</taxon>
        <taxon>Acetobacterales</taxon>
        <taxon>Roseomonadaceae</taxon>
        <taxon>Falsiroseomonas</taxon>
    </lineage>
</organism>